<comment type="similarity">
    <text evidence="12">Belongs to the pannexin family.</text>
</comment>
<evidence type="ECO:0000256" key="7">
    <source>
        <dbReference type="ARBA" id="ARBA00022949"/>
    </source>
</evidence>
<dbReference type="PANTHER" id="PTHR11893">
    <property type="entry name" value="INNEXIN"/>
    <property type="match status" value="1"/>
</dbReference>
<feature type="transmembrane region" description="Helical" evidence="12">
    <location>
        <begin position="94"/>
        <end position="116"/>
    </location>
</feature>
<evidence type="ECO:0000256" key="5">
    <source>
        <dbReference type="ARBA" id="ARBA00022692"/>
    </source>
</evidence>
<dbReference type="PRINTS" id="PR01262">
    <property type="entry name" value="INNEXIN"/>
</dbReference>
<dbReference type="Proteomes" id="UP000887574">
    <property type="component" value="Unplaced"/>
</dbReference>
<comment type="function">
    <text evidence="12">Structural component of the gap junctions.</text>
</comment>
<keyword evidence="7" id="KW-0965">Cell junction</keyword>
<evidence type="ECO:0000256" key="12">
    <source>
        <dbReference type="RuleBase" id="RU010713"/>
    </source>
</evidence>
<dbReference type="GO" id="GO:0005886">
    <property type="term" value="C:plasma membrane"/>
    <property type="evidence" value="ECO:0007669"/>
    <property type="project" value="UniProtKB-SubCell"/>
</dbReference>
<dbReference type="InterPro" id="IPR000990">
    <property type="entry name" value="Innexin"/>
</dbReference>
<organism evidence="13 14">
    <name type="scientific">Ditylenchus dipsaci</name>
    <dbReference type="NCBI Taxonomy" id="166011"/>
    <lineage>
        <taxon>Eukaryota</taxon>
        <taxon>Metazoa</taxon>
        <taxon>Ecdysozoa</taxon>
        <taxon>Nematoda</taxon>
        <taxon>Chromadorea</taxon>
        <taxon>Rhabditida</taxon>
        <taxon>Tylenchina</taxon>
        <taxon>Tylenchomorpha</taxon>
        <taxon>Sphaerularioidea</taxon>
        <taxon>Anguinidae</taxon>
        <taxon>Anguininae</taxon>
        <taxon>Ditylenchus</taxon>
    </lineage>
</organism>
<feature type="transmembrane region" description="Helical" evidence="12">
    <location>
        <begin position="284"/>
        <end position="308"/>
    </location>
</feature>
<dbReference type="Pfam" id="PF00876">
    <property type="entry name" value="Innexin"/>
    <property type="match status" value="1"/>
</dbReference>
<sequence>MVFSEVVGTLSFLQPQSDDDMADRLHYYYTTTFLLVTSVLISLKMFGVLDASRVPEQLARVHRDLLFLYEHLFRPFNKQIPMEQSVRDQNMISYYQWTPFFLVICAFMFYSPCLIWRMLYTKSGIRLNDVVAFATDRSNIQPKQREANIKGVSAHLGSVFKHRFRWGSVRGKDGTAHPFRHKILRLLNLRFYEAYLTLLYIGIKILFLLNVSVQMFIMNWFLQTDAYDYYGWGVLQDLIQGRPWSDSGNFPRVTYCDMDVRILGNVQKHTVQCVLVINIFTEKVFVLLLVWYTFLVVVSLISLGNWLISSIPFEARKKFIARRLELADVEFKRKNFHQELEEFVRDYIKMDGIFVLRMLTIHAGILVCTEIVDEMWEDYVRLNAAKFPKTPGGLVHLPFLWKTEKRAKLRAHHLTANLCFLSARQAFWYPLCLQGEIPPFTPPTFIKPISTVPPVPYLMLQQLDWLLHHIFFRHNQEVTSI</sequence>
<dbReference type="GO" id="GO:0005243">
    <property type="term" value="F:gap junction channel activity"/>
    <property type="evidence" value="ECO:0007669"/>
    <property type="project" value="TreeGrafter"/>
</dbReference>
<evidence type="ECO:0000256" key="6">
    <source>
        <dbReference type="ARBA" id="ARBA00022868"/>
    </source>
</evidence>
<feature type="transmembrane region" description="Helical" evidence="12">
    <location>
        <begin position="195"/>
        <end position="222"/>
    </location>
</feature>
<dbReference type="GO" id="GO:0034220">
    <property type="term" value="P:monoatomic ion transmembrane transport"/>
    <property type="evidence" value="ECO:0007669"/>
    <property type="project" value="UniProtKB-KW"/>
</dbReference>
<name>A0A915EAA9_9BILA</name>
<dbReference type="PANTHER" id="PTHR11893:SF44">
    <property type="entry name" value="INNEXIN"/>
    <property type="match status" value="1"/>
</dbReference>
<evidence type="ECO:0000313" key="13">
    <source>
        <dbReference type="Proteomes" id="UP000887574"/>
    </source>
</evidence>
<comment type="subcellular location">
    <subcellularLocation>
        <location evidence="1">Cell junction</location>
        <location evidence="1">Gap junction</location>
    </subcellularLocation>
    <subcellularLocation>
        <location evidence="2 12">Cell membrane</location>
        <topology evidence="2 12">Multi-pass membrane protein</topology>
    </subcellularLocation>
</comment>
<evidence type="ECO:0000256" key="1">
    <source>
        <dbReference type="ARBA" id="ARBA00004610"/>
    </source>
</evidence>
<keyword evidence="11 12" id="KW-0407">Ion channel</keyword>
<gene>
    <name evidence="12" type="primary">inx</name>
</gene>
<evidence type="ECO:0000256" key="3">
    <source>
        <dbReference type="ARBA" id="ARBA00022448"/>
    </source>
</evidence>
<proteinExistence type="inferred from homology"/>
<evidence type="ECO:0000256" key="9">
    <source>
        <dbReference type="ARBA" id="ARBA00023065"/>
    </source>
</evidence>
<evidence type="ECO:0000256" key="10">
    <source>
        <dbReference type="ARBA" id="ARBA00023136"/>
    </source>
</evidence>
<keyword evidence="3 12" id="KW-0813">Transport</keyword>
<keyword evidence="6" id="KW-0303">Gap junction</keyword>
<dbReference type="GO" id="GO:0005921">
    <property type="term" value="C:gap junction"/>
    <property type="evidence" value="ECO:0007669"/>
    <property type="project" value="UniProtKB-SubCell"/>
</dbReference>
<dbReference type="AlphaFoldDB" id="A0A915EAA9"/>
<evidence type="ECO:0000313" key="14">
    <source>
        <dbReference type="WBParaSite" id="jg4541"/>
    </source>
</evidence>
<keyword evidence="5 12" id="KW-0812">Transmembrane</keyword>
<keyword evidence="4" id="KW-1003">Cell membrane</keyword>
<dbReference type="PROSITE" id="PS51013">
    <property type="entry name" value="PANNEXIN"/>
    <property type="match status" value="1"/>
</dbReference>
<keyword evidence="13" id="KW-1185">Reference proteome</keyword>
<dbReference type="WBParaSite" id="jg4541">
    <property type="protein sequence ID" value="jg4541"/>
    <property type="gene ID" value="jg4541"/>
</dbReference>
<keyword evidence="8 12" id="KW-1133">Transmembrane helix</keyword>
<evidence type="ECO:0000256" key="8">
    <source>
        <dbReference type="ARBA" id="ARBA00022989"/>
    </source>
</evidence>
<keyword evidence="9 12" id="KW-0406">Ion transport</keyword>
<evidence type="ECO:0000256" key="4">
    <source>
        <dbReference type="ARBA" id="ARBA00022475"/>
    </source>
</evidence>
<evidence type="ECO:0000256" key="2">
    <source>
        <dbReference type="ARBA" id="ARBA00004651"/>
    </source>
</evidence>
<protein>
    <recommendedName>
        <fullName evidence="12">Innexin</fullName>
    </recommendedName>
</protein>
<feature type="transmembrane region" description="Helical" evidence="12">
    <location>
        <begin position="27"/>
        <end position="49"/>
    </location>
</feature>
<keyword evidence="10 12" id="KW-0472">Membrane</keyword>
<accession>A0A915EAA9</accession>
<reference evidence="14" key="1">
    <citation type="submission" date="2022-11" db="UniProtKB">
        <authorList>
            <consortium name="WormBaseParasite"/>
        </authorList>
    </citation>
    <scope>IDENTIFICATION</scope>
</reference>
<evidence type="ECO:0000256" key="11">
    <source>
        <dbReference type="ARBA" id="ARBA00023303"/>
    </source>
</evidence>